<comment type="caution">
    <text evidence="2">The sequence shown here is derived from an EMBL/GenBank/DDBJ whole genome shotgun (WGS) entry which is preliminary data.</text>
</comment>
<feature type="chain" id="PRO_5027119126" description="DUF4124 domain-containing protein" evidence="1">
    <location>
        <begin position="23"/>
        <end position="68"/>
    </location>
</feature>
<evidence type="ECO:0000313" key="3">
    <source>
        <dbReference type="Proteomes" id="UP000474565"/>
    </source>
</evidence>
<dbReference type="Proteomes" id="UP000474565">
    <property type="component" value="Unassembled WGS sequence"/>
</dbReference>
<gene>
    <name evidence="2" type="ORF">GTP44_08625</name>
</gene>
<accession>A0A6L8MG83</accession>
<organism evidence="2 3">
    <name type="scientific">Duganella lactea</name>
    <dbReference type="NCBI Taxonomy" id="2692173"/>
    <lineage>
        <taxon>Bacteria</taxon>
        <taxon>Pseudomonadati</taxon>
        <taxon>Pseudomonadota</taxon>
        <taxon>Betaproteobacteria</taxon>
        <taxon>Burkholderiales</taxon>
        <taxon>Oxalobacteraceae</taxon>
        <taxon>Telluria group</taxon>
        <taxon>Duganella</taxon>
    </lineage>
</organism>
<dbReference type="EMBL" id="WWCP01000007">
    <property type="protein sequence ID" value="MYM82017.1"/>
    <property type="molecule type" value="Genomic_DNA"/>
</dbReference>
<name>A0A6L8MG83_9BURK</name>
<proteinExistence type="predicted"/>
<protein>
    <recommendedName>
        <fullName evidence="4">DUF4124 domain-containing protein</fullName>
    </recommendedName>
</protein>
<evidence type="ECO:0000313" key="2">
    <source>
        <dbReference type="EMBL" id="MYM82017.1"/>
    </source>
</evidence>
<dbReference type="AlphaFoldDB" id="A0A6L8MG83"/>
<feature type="signal peptide" evidence="1">
    <location>
        <begin position="1"/>
        <end position="22"/>
    </location>
</feature>
<evidence type="ECO:0000256" key="1">
    <source>
        <dbReference type="SAM" id="SignalP"/>
    </source>
</evidence>
<dbReference type="RefSeq" id="WP_161019116.1">
    <property type="nucleotide sequence ID" value="NZ_WWCP01000007.1"/>
</dbReference>
<keyword evidence="1" id="KW-0732">Signal</keyword>
<sequence length="68" mass="7644">MNKIAPRALIIALLLHCGSLTAEPAPWWKWRSKIDGKLVCSQTPLGPGWDKAYGPFRDGRCEKLIVIR</sequence>
<evidence type="ECO:0008006" key="4">
    <source>
        <dbReference type="Google" id="ProtNLM"/>
    </source>
</evidence>
<reference evidence="2 3" key="1">
    <citation type="submission" date="2019-12" db="EMBL/GenBank/DDBJ databases">
        <title>Novel species isolated from a subtropical stream in China.</title>
        <authorList>
            <person name="Lu H."/>
        </authorList>
    </citation>
    <scope>NUCLEOTIDE SEQUENCE [LARGE SCALE GENOMIC DNA]</scope>
    <source>
        <strain evidence="2 3">FT50W</strain>
    </source>
</reference>